<keyword evidence="2" id="KW-0472">Membrane</keyword>
<dbReference type="PANTHER" id="PTHR46558:SF15">
    <property type="entry name" value="HELIX-TURN-HELIX DOMAIN PROTEIN"/>
    <property type="match status" value="1"/>
</dbReference>
<dbReference type="RefSeq" id="WP_182031665.1">
    <property type="nucleotide sequence ID" value="NZ_CP118719.1"/>
</dbReference>
<sequence>MNLGDKLKELRKEHNYSQQQLAEKLHVTAQAISKWENNKSVPDIINLVQLSEAYGISLDYLIKSDKQLQKKLSINNIRLKVFNFFVAAFILVMILTFSILIKAQFFMSNHSLGGWLFVSLDFLFIIFSFLSLYCYIVKKKYFIFLWSAFLTLGCIVFVGLFYDYIMQLLFPL</sequence>
<dbReference type="Pfam" id="PF01381">
    <property type="entry name" value="HTH_3"/>
    <property type="match status" value="1"/>
</dbReference>
<feature type="transmembrane region" description="Helical" evidence="2">
    <location>
        <begin position="81"/>
        <end position="101"/>
    </location>
</feature>
<gene>
    <name evidence="4" type="ORF">PWO00_27545</name>
</gene>
<feature type="transmembrane region" description="Helical" evidence="2">
    <location>
        <begin position="143"/>
        <end position="162"/>
    </location>
</feature>
<reference evidence="4 5" key="1">
    <citation type="submission" date="2023-02" db="EMBL/GenBank/DDBJ databases">
        <title>Complete genome sequence of Priestia aryabhattai G5MAi6, a methanol-tolerant strain isolated from tap water in Hong Kong.</title>
        <authorList>
            <person name="Leung K.M."/>
            <person name="Lai G.K.K."/>
            <person name="Griffin S.D.J."/>
        </authorList>
    </citation>
    <scope>NUCLEOTIDE SEQUENCE [LARGE SCALE GENOMIC DNA]</scope>
    <source>
        <strain evidence="4 5">G5MAi6</strain>
        <plasmid evidence="4 5">pG5MAi6_1</plasmid>
    </source>
</reference>
<protein>
    <submittedName>
        <fullName evidence="4">Helix-turn-helix transcriptional regulator</fullName>
    </submittedName>
</protein>
<dbReference type="PANTHER" id="PTHR46558">
    <property type="entry name" value="TRACRIPTIONAL REGULATORY PROTEIN-RELATED-RELATED"/>
    <property type="match status" value="1"/>
</dbReference>
<feature type="domain" description="HTH cro/C1-type" evidence="3">
    <location>
        <begin position="7"/>
        <end position="61"/>
    </location>
</feature>
<proteinExistence type="predicted"/>
<keyword evidence="2" id="KW-0812">Transmembrane</keyword>
<keyword evidence="4" id="KW-0614">Plasmid</keyword>
<organism evidence="4 5">
    <name type="scientific">Priestia aryabhattai</name>
    <name type="common">Bacillus aryabhattai</name>
    <dbReference type="NCBI Taxonomy" id="412384"/>
    <lineage>
        <taxon>Bacteria</taxon>
        <taxon>Bacillati</taxon>
        <taxon>Bacillota</taxon>
        <taxon>Bacilli</taxon>
        <taxon>Bacillales</taxon>
        <taxon>Bacillaceae</taxon>
        <taxon>Priestia</taxon>
    </lineage>
</organism>
<accession>A0ABD7X648</accession>
<dbReference type="InterPro" id="IPR010982">
    <property type="entry name" value="Lambda_DNA-bd_dom_sf"/>
</dbReference>
<dbReference type="SMART" id="SM00530">
    <property type="entry name" value="HTH_XRE"/>
    <property type="match status" value="1"/>
</dbReference>
<dbReference type="Proteomes" id="UP001220217">
    <property type="component" value="Plasmid pG5MAi6_1"/>
</dbReference>
<evidence type="ECO:0000259" key="3">
    <source>
        <dbReference type="PROSITE" id="PS50943"/>
    </source>
</evidence>
<keyword evidence="1" id="KW-0238">DNA-binding</keyword>
<feature type="transmembrane region" description="Helical" evidence="2">
    <location>
        <begin position="113"/>
        <end position="136"/>
    </location>
</feature>
<name>A0ABD7X648_PRIAR</name>
<dbReference type="Gene3D" id="1.10.260.40">
    <property type="entry name" value="lambda repressor-like DNA-binding domains"/>
    <property type="match status" value="1"/>
</dbReference>
<evidence type="ECO:0000256" key="2">
    <source>
        <dbReference type="SAM" id="Phobius"/>
    </source>
</evidence>
<dbReference type="PROSITE" id="PS50943">
    <property type="entry name" value="HTH_CROC1"/>
    <property type="match status" value="1"/>
</dbReference>
<dbReference type="InterPro" id="IPR001387">
    <property type="entry name" value="Cro/C1-type_HTH"/>
</dbReference>
<evidence type="ECO:0000256" key="1">
    <source>
        <dbReference type="ARBA" id="ARBA00023125"/>
    </source>
</evidence>
<evidence type="ECO:0000313" key="5">
    <source>
        <dbReference type="Proteomes" id="UP001220217"/>
    </source>
</evidence>
<keyword evidence="2" id="KW-1133">Transmembrane helix</keyword>
<dbReference type="CDD" id="cd00093">
    <property type="entry name" value="HTH_XRE"/>
    <property type="match status" value="1"/>
</dbReference>
<geneLocation type="plasmid" evidence="4 5">
    <name>pG5MAi6_1</name>
</geneLocation>
<dbReference type="SUPFAM" id="SSF47413">
    <property type="entry name" value="lambda repressor-like DNA-binding domains"/>
    <property type="match status" value="1"/>
</dbReference>
<dbReference type="AlphaFoldDB" id="A0ABD7X648"/>
<dbReference type="GO" id="GO:0003677">
    <property type="term" value="F:DNA binding"/>
    <property type="evidence" value="ECO:0007669"/>
    <property type="project" value="UniProtKB-KW"/>
</dbReference>
<dbReference type="EMBL" id="CP118719">
    <property type="protein sequence ID" value="WEA47204.1"/>
    <property type="molecule type" value="Genomic_DNA"/>
</dbReference>
<evidence type="ECO:0000313" key="4">
    <source>
        <dbReference type="EMBL" id="WEA47204.1"/>
    </source>
</evidence>